<dbReference type="InterPro" id="IPR036582">
    <property type="entry name" value="Mao_N_sf"/>
</dbReference>
<dbReference type="Gene3D" id="3.30.457.10">
    <property type="entry name" value="Copper amine oxidase-like, N-terminal domain"/>
    <property type="match status" value="2"/>
</dbReference>
<dbReference type="SUPFAM" id="SSF55383">
    <property type="entry name" value="Copper amine oxidase, domain N"/>
    <property type="match status" value="1"/>
</dbReference>
<accession>A0A329MII2</accession>
<dbReference type="PANTHER" id="PTHR40446:SF2">
    <property type="entry name" value="N-ACETYLGLUCOSAMINE-1-PHOSPHODIESTER ALPHA-N-ACETYLGLUCOSAMINIDASE"/>
    <property type="match status" value="1"/>
</dbReference>
<evidence type="ECO:0000259" key="2">
    <source>
        <dbReference type="Pfam" id="PF09992"/>
    </source>
</evidence>
<dbReference type="Pfam" id="PF07833">
    <property type="entry name" value="Cu_amine_oxidN1"/>
    <property type="match status" value="1"/>
</dbReference>
<dbReference type="EMBL" id="QMFB01000019">
    <property type="protein sequence ID" value="RAV17387.1"/>
    <property type="molecule type" value="Genomic_DNA"/>
</dbReference>
<feature type="domain" description="Phosphodiester glycosidase" evidence="2">
    <location>
        <begin position="234"/>
        <end position="417"/>
    </location>
</feature>
<name>A0A329MII2_9BACL</name>
<dbReference type="RefSeq" id="WP_113034238.1">
    <property type="nucleotide sequence ID" value="NZ_QMFB01000019.1"/>
</dbReference>
<sequence length="890" mass="97158">MNRQHGKKSMVIVLRKTGTLLLTAALLATPVTLSWKPVIAAAAEDSIRLISEEAITSGAILKKYEWTSTRGSKAIKVGANVIQVDLQNPNVKLDVMTGKDSQFTKKQSVRNMATETGAVAGVNGDFFNTQAVGVPIGPEVSNGKLESTPPFLPGWYSFGLTKDNKPVIEMFTFKGSVKAKDGAEFPLGGINKLYYWYEPNGEHSHIDSMFIYTSTWGQDDRANDRNTDLTEVLVQNDIVKEIVRYGKIPMIAPEDGYILRTEGKAAQFVMDHIKVGDKIEANYEVYAQDPTLSYDAKTFKMMIGGHTILVDGGKPAEFSRPSSSVSGSSPVARTSVGYSQDGRYVYMIAADKSSESDGLTLAELQKVMIKVGVWKGMNLDGGGSTQMVSRPLGENNVQLVNDPGGYERPVVNGLGVFSTAPKGTKALSMKVTGPTSLLVGEKANYNVSGYDEYYNPFQAGQITADWSSSKPVGTWDGNTFTATQKGKTTFTAVSGNIKQTYDVQVVGREDIASMVIEPSVGVITDSNEPIKLSVRVKTKSGAEKQLPGDLFQWEIKGAKGQITGDTLQLESITDVKSVELIARYDGFSSITSLGIGYKKLWADFDKANFATTFAGSSADVKGEVKRVPGFGNAAGSVNNAVYLGYDMTAGTGTKAAYAVFSEGGIAIEGEPKSLSMNVKGDNSRNWLRAEIFDATGKKFFVEFTKSINWGDWKTVTANLASYSMTYPIKLSKIYVANPEQGQDERELKGSIVFDDLTFHYQTEAQQLPRNQIKLTVDKKTVQVNGNPVDIEQAPVIVEGNTLVPGRFVVEALKGEVLWTNEERKVTIYRGSQMVELWLDNKELNINGKLVTAEVPPVLMNEFTMVPLRILSENLGWKVSWDQETKTVTLE</sequence>
<proteinExistence type="predicted"/>
<comment type="caution">
    <text evidence="3">The sequence shown here is derived from an EMBL/GenBank/DDBJ whole genome shotgun (WGS) entry which is preliminary data.</text>
</comment>
<dbReference type="PANTHER" id="PTHR40446">
    <property type="entry name" value="N-ACETYLGLUCOSAMINE-1-PHOSPHODIESTER ALPHA-N-ACETYLGLUCOSAMINIDASE"/>
    <property type="match status" value="1"/>
</dbReference>
<gene>
    <name evidence="3" type="ORF">DQG23_27485</name>
</gene>
<evidence type="ECO:0000313" key="3">
    <source>
        <dbReference type="EMBL" id="RAV17387.1"/>
    </source>
</evidence>
<dbReference type="Proteomes" id="UP000250369">
    <property type="component" value="Unassembled WGS sequence"/>
</dbReference>
<dbReference type="InterPro" id="IPR018711">
    <property type="entry name" value="NAGPA"/>
</dbReference>
<dbReference type="OrthoDB" id="9809781at2"/>
<evidence type="ECO:0000259" key="1">
    <source>
        <dbReference type="Pfam" id="PF07833"/>
    </source>
</evidence>
<protein>
    <submittedName>
        <fullName evidence="3">Copper amine oxidase</fullName>
    </submittedName>
</protein>
<evidence type="ECO:0000313" key="4">
    <source>
        <dbReference type="Proteomes" id="UP000250369"/>
    </source>
</evidence>
<dbReference type="InterPro" id="IPR012854">
    <property type="entry name" value="Cu_amine_oxidase-like_N"/>
</dbReference>
<dbReference type="Pfam" id="PF09992">
    <property type="entry name" value="NAGPA"/>
    <property type="match status" value="1"/>
</dbReference>
<reference evidence="3 4" key="1">
    <citation type="journal article" date="2009" name="Int. J. Syst. Evol. Microbiol.">
        <title>Paenibacillus contaminans sp. nov., isolated from a contaminated laboratory plate.</title>
        <authorList>
            <person name="Chou J.H."/>
            <person name="Lee J.H."/>
            <person name="Lin M.C."/>
            <person name="Chang P.S."/>
            <person name="Arun A.B."/>
            <person name="Young C.C."/>
            <person name="Chen W.M."/>
        </authorList>
    </citation>
    <scope>NUCLEOTIDE SEQUENCE [LARGE SCALE GENOMIC DNA]</scope>
    <source>
        <strain evidence="3 4">CKOBP-6</strain>
    </source>
</reference>
<keyword evidence="4" id="KW-1185">Reference proteome</keyword>
<dbReference type="AlphaFoldDB" id="A0A329MII2"/>
<feature type="domain" description="Copper amine oxidase-like N-terminal" evidence="1">
    <location>
        <begin position="782"/>
        <end position="888"/>
    </location>
</feature>
<organism evidence="3 4">
    <name type="scientific">Paenibacillus contaminans</name>
    <dbReference type="NCBI Taxonomy" id="450362"/>
    <lineage>
        <taxon>Bacteria</taxon>
        <taxon>Bacillati</taxon>
        <taxon>Bacillota</taxon>
        <taxon>Bacilli</taxon>
        <taxon>Bacillales</taxon>
        <taxon>Paenibacillaceae</taxon>
        <taxon>Paenibacillus</taxon>
    </lineage>
</organism>